<dbReference type="PROSITE" id="PS50880">
    <property type="entry name" value="TOPRIM"/>
    <property type="match status" value="1"/>
</dbReference>
<evidence type="ECO:0000256" key="6">
    <source>
        <dbReference type="ARBA" id="ARBA00022723"/>
    </source>
</evidence>
<dbReference type="GO" id="GO:0005737">
    <property type="term" value="C:cytoplasm"/>
    <property type="evidence" value="ECO:0007669"/>
    <property type="project" value="TreeGrafter"/>
</dbReference>
<dbReference type="PANTHER" id="PTHR30313:SF2">
    <property type="entry name" value="DNA PRIMASE"/>
    <property type="match status" value="1"/>
</dbReference>
<evidence type="ECO:0000256" key="7">
    <source>
        <dbReference type="ARBA" id="ARBA00022771"/>
    </source>
</evidence>
<reference evidence="11 12" key="1">
    <citation type="submission" date="2019-01" db="EMBL/GenBank/DDBJ databases">
        <title>Insights into ecological role of a new deltaproteobacterial order Candidatus Sinidesulfobacterales (Sva0485) by metagenomics and metatranscriptomics.</title>
        <authorList>
            <person name="Tan S."/>
            <person name="Liu J."/>
            <person name="Fang Y."/>
            <person name="Hedlund B.P."/>
            <person name="Lian Z.H."/>
            <person name="Huang L.Y."/>
            <person name="Li J.T."/>
            <person name="Huang L.N."/>
            <person name="Li W.J."/>
            <person name="Jiang H.C."/>
            <person name="Dong H.L."/>
            <person name="Shu W.S."/>
        </authorList>
    </citation>
    <scope>NUCLEOTIDE SEQUENCE [LARGE SCALE GENOMIC DNA]</scope>
    <source>
        <strain evidence="11">AP3</strain>
    </source>
</reference>
<keyword evidence="6" id="KW-0479">Metal-binding</keyword>
<accession>A0A519BBU4</accession>
<dbReference type="Gene3D" id="3.90.580.10">
    <property type="entry name" value="Zinc finger, CHC2-type domain"/>
    <property type="match status" value="1"/>
</dbReference>
<dbReference type="InterPro" id="IPR006171">
    <property type="entry name" value="TOPRIM_dom"/>
</dbReference>
<evidence type="ECO:0000256" key="8">
    <source>
        <dbReference type="ARBA" id="ARBA00022833"/>
    </source>
</evidence>
<keyword evidence="7" id="KW-0863">Zinc-finger</keyword>
<evidence type="ECO:0000256" key="9">
    <source>
        <dbReference type="ARBA" id="ARBA00023163"/>
    </source>
</evidence>
<keyword evidence="2" id="KW-0639">Primosome</keyword>
<evidence type="ECO:0000313" key="11">
    <source>
        <dbReference type="EMBL" id="RZD14694.1"/>
    </source>
</evidence>
<evidence type="ECO:0000256" key="5">
    <source>
        <dbReference type="ARBA" id="ARBA00022705"/>
    </source>
</evidence>
<dbReference type="Gene3D" id="3.40.1360.10">
    <property type="match status" value="1"/>
</dbReference>
<dbReference type="Pfam" id="PF01807">
    <property type="entry name" value="Zn_ribbon_DnaG"/>
    <property type="match status" value="1"/>
</dbReference>
<comment type="caution">
    <text evidence="11">The sequence shown here is derived from an EMBL/GenBank/DDBJ whole genome shotgun (WGS) entry which is preliminary data.</text>
</comment>
<dbReference type="GO" id="GO:0006269">
    <property type="term" value="P:DNA replication, synthesis of primer"/>
    <property type="evidence" value="ECO:0007669"/>
    <property type="project" value="UniProtKB-KW"/>
</dbReference>
<dbReference type="SUPFAM" id="SSF56731">
    <property type="entry name" value="DNA primase core"/>
    <property type="match status" value="1"/>
</dbReference>
<keyword evidence="9" id="KW-0804">Transcription</keyword>
<protein>
    <recommendedName>
        <fullName evidence="10">Toprim domain-containing protein</fullName>
    </recommendedName>
</protein>
<dbReference type="EMBL" id="SGBD01000002">
    <property type="protein sequence ID" value="RZD14694.1"/>
    <property type="molecule type" value="Genomic_DNA"/>
</dbReference>
<dbReference type="Pfam" id="PF13155">
    <property type="entry name" value="Toprim_2"/>
    <property type="match status" value="1"/>
</dbReference>
<organism evidence="11 12">
    <name type="scientific">Candidatus Acidulodesulfobacterium ferriphilum</name>
    <dbReference type="NCBI Taxonomy" id="2597223"/>
    <lineage>
        <taxon>Bacteria</taxon>
        <taxon>Deltaproteobacteria</taxon>
        <taxon>Candidatus Acidulodesulfobacterales</taxon>
        <taxon>Candidatus Acidulodesulfobacterium</taxon>
    </lineage>
</organism>
<name>A0A519BBU4_9DELT</name>
<dbReference type="GO" id="GO:0003677">
    <property type="term" value="F:DNA binding"/>
    <property type="evidence" value="ECO:0007669"/>
    <property type="project" value="InterPro"/>
</dbReference>
<dbReference type="InterPro" id="IPR002694">
    <property type="entry name" value="Znf_CHC2"/>
</dbReference>
<evidence type="ECO:0000313" key="12">
    <source>
        <dbReference type="Proteomes" id="UP000320813"/>
    </source>
</evidence>
<dbReference type="InterPro" id="IPR036977">
    <property type="entry name" value="DNA_primase_Znf_CHC2"/>
</dbReference>
<evidence type="ECO:0000259" key="10">
    <source>
        <dbReference type="PROSITE" id="PS50880"/>
    </source>
</evidence>
<dbReference type="PANTHER" id="PTHR30313">
    <property type="entry name" value="DNA PRIMASE"/>
    <property type="match status" value="1"/>
</dbReference>
<dbReference type="GO" id="GO:0008270">
    <property type="term" value="F:zinc ion binding"/>
    <property type="evidence" value="ECO:0007669"/>
    <property type="project" value="UniProtKB-KW"/>
</dbReference>
<dbReference type="InterPro" id="IPR050219">
    <property type="entry name" value="DnaG_primase"/>
</dbReference>
<evidence type="ECO:0000256" key="2">
    <source>
        <dbReference type="ARBA" id="ARBA00022515"/>
    </source>
</evidence>
<evidence type="ECO:0000256" key="1">
    <source>
        <dbReference type="ARBA" id="ARBA00022478"/>
    </source>
</evidence>
<dbReference type="GO" id="GO:1990077">
    <property type="term" value="C:primosome complex"/>
    <property type="evidence" value="ECO:0007669"/>
    <property type="project" value="UniProtKB-KW"/>
</dbReference>
<keyword evidence="3" id="KW-0808">Transferase</keyword>
<keyword evidence="8" id="KW-0862">Zinc</keyword>
<keyword evidence="1" id="KW-0240">DNA-directed RNA polymerase</keyword>
<dbReference type="GO" id="GO:0000428">
    <property type="term" value="C:DNA-directed RNA polymerase complex"/>
    <property type="evidence" value="ECO:0007669"/>
    <property type="project" value="UniProtKB-KW"/>
</dbReference>
<proteinExistence type="predicted"/>
<dbReference type="GO" id="GO:0003899">
    <property type="term" value="F:DNA-directed RNA polymerase activity"/>
    <property type="evidence" value="ECO:0007669"/>
    <property type="project" value="InterPro"/>
</dbReference>
<evidence type="ECO:0000256" key="4">
    <source>
        <dbReference type="ARBA" id="ARBA00022695"/>
    </source>
</evidence>
<keyword evidence="4" id="KW-0548">Nucleotidyltransferase</keyword>
<dbReference type="AlphaFoldDB" id="A0A519BBU4"/>
<keyword evidence="5" id="KW-0235">DNA replication</keyword>
<feature type="domain" description="Toprim" evidence="10">
    <location>
        <begin position="200"/>
        <end position="284"/>
    </location>
</feature>
<dbReference type="CDD" id="cd01029">
    <property type="entry name" value="TOPRIM_primases"/>
    <property type="match status" value="1"/>
</dbReference>
<dbReference type="Proteomes" id="UP000320813">
    <property type="component" value="Unassembled WGS sequence"/>
</dbReference>
<dbReference type="InterPro" id="IPR034154">
    <property type="entry name" value="TOPRIM_DnaG/twinkle"/>
</dbReference>
<evidence type="ECO:0000256" key="3">
    <source>
        <dbReference type="ARBA" id="ARBA00022679"/>
    </source>
</evidence>
<gene>
    <name evidence="11" type="ORF">EVJ47_05895</name>
</gene>
<dbReference type="SUPFAM" id="SSF57783">
    <property type="entry name" value="Zinc beta-ribbon"/>
    <property type="match status" value="1"/>
</dbReference>
<sequence>MIDTEKLKTIEAETVLNALGLPYKKTGDRLMALAVYRDENTESISIQKRDEKWLWKDFGTGKGGSWIDLVMSALSLNYIDAIKFLNNIENAEINNDYYKKNFSFGCQKEKEFKPTAFEITTITEIKNFELIDYLHSRAVYFIPDWLKQINYSIIKNNKTYLNSALGIKNSAGRYALRNEKIKMNIGKSAYSLFSKDPKKQLIFVVEGMFDGLTVAEKMKGRLYDLIILNSVKNLNGLVLKILSNYKNIILALDNDEGGKEAQNRIIRHIKSVPINKLTFKAKDLNEALILKEKIGVALCQL</sequence>